<dbReference type="Proteomes" id="UP000326354">
    <property type="component" value="Chromosome"/>
</dbReference>
<dbReference type="GO" id="GO:0006508">
    <property type="term" value="P:proteolysis"/>
    <property type="evidence" value="ECO:0007669"/>
    <property type="project" value="InterPro"/>
</dbReference>
<name>A0A5S9IR67_UABAM</name>
<evidence type="ECO:0000313" key="3">
    <source>
        <dbReference type="Proteomes" id="UP000326354"/>
    </source>
</evidence>
<feature type="domain" description="Peptidase C14 caspase" evidence="1">
    <location>
        <begin position="41"/>
        <end position="130"/>
    </location>
</feature>
<proteinExistence type="predicted"/>
<keyword evidence="3" id="KW-1185">Reference proteome</keyword>
<dbReference type="EMBL" id="AP019860">
    <property type="protein sequence ID" value="BBM86126.1"/>
    <property type="molecule type" value="Genomic_DNA"/>
</dbReference>
<evidence type="ECO:0000313" key="2">
    <source>
        <dbReference type="EMBL" id="BBM86126.1"/>
    </source>
</evidence>
<gene>
    <name evidence="2" type="ORF">UABAM_04512</name>
</gene>
<dbReference type="Pfam" id="PF00656">
    <property type="entry name" value="Peptidase_C14"/>
    <property type="match status" value="1"/>
</dbReference>
<dbReference type="GO" id="GO:0004197">
    <property type="term" value="F:cysteine-type endopeptidase activity"/>
    <property type="evidence" value="ECO:0007669"/>
    <property type="project" value="InterPro"/>
</dbReference>
<dbReference type="InterPro" id="IPR011600">
    <property type="entry name" value="Pept_C14_caspase"/>
</dbReference>
<evidence type="ECO:0000259" key="1">
    <source>
        <dbReference type="Pfam" id="PF00656"/>
    </source>
</evidence>
<dbReference type="AlphaFoldDB" id="A0A5S9IR67"/>
<organism evidence="2 3">
    <name type="scientific">Uabimicrobium amorphum</name>
    <dbReference type="NCBI Taxonomy" id="2596890"/>
    <lineage>
        <taxon>Bacteria</taxon>
        <taxon>Pseudomonadati</taxon>
        <taxon>Planctomycetota</taxon>
        <taxon>Candidatus Uabimicrobiia</taxon>
        <taxon>Candidatus Uabimicrobiales</taxon>
        <taxon>Candidatus Uabimicrobiaceae</taxon>
        <taxon>Candidatus Uabimicrobium</taxon>
    </lineage>
</organism>
<sequence length="139" mass="16014">MANTRGIYARTTRGLKKKMTKNKPKVAQVIQYRPFIYNRNRYIFNNLTRRSGAVVFSSCRGGEFSYESNAIENGFFTEKIINALSDLSGTDKNRDYMISIAELQTRIESRVAEQTSDKQHPTIDRNNLHQQILLPGLHE</sequence>
<protein>
    <recommendedName>
        <fullName evidence="1">Peptidase C14 caspase domain-containing protein</fullName>
    </recommendedName>
</protein>
<reference evidence="2 3" key="1">
    <citation type="submission" date="2019-08" db="EMBL/GenBank/DDBJ databases">
        <title>Complete genome sequence of Candidatus Uab amorphum.</title>
        <authorList>
            <person name="Shiratori T."/>
            <person name="Suzuki S."/>
            <person name="Kakizawa Y."/>
            <person name="Ishida K."/>
        </authorList>
    </citation>
    <scope>NUCLEOTIDE SEQUENCE [LARGE SCALE GENOMIC DNA]</scope>
    <source>
        <strain evidence="2 3">SRT547</strain>
    </source>
</reference>
<dbReference type="KEGG" id="uam:UABAM_04512"/>
<accession>A0A5S9IR67</accession>
<dbReference type="Gene3D" id="3.40.50.1460">
    <property type="match status" value="1"/>
</dbReference>